<reference evidence="3 4" key="1">
    <citation type="submission" date="2021-02" db="EMBL/GenBank/DDBJ databases">
        <title>Variation within the Batrachochytrium salamandrivorans European outbreak.</title>
        <authorList>
            <person name="Kelly M."/>
            <person name="Pasmans F."/>
            <person name="Shea T.P."/>
            <person name="Munoz J.F."/>
            <person name="Carranza S."/>
            <person name="Cuomo C.A."/>
            <person name="Martel A."/>
        </authorList>
    </citation>
    <scope>NUCLEOTIDE SEQUENCE [LARGE SCALE GENOMIC DNA]</scope>
    <source>
        <strain evidence="3 4">AMFP18/2</strain>
    </source>
</reference>
<dbReference type="SUPFAM" id="SSF52096">
    <property type="entry name" value="ClpP/crotonase"/>
    <property type="match status" value="1"/>
</dbReference>
<comment type="caution">
    <text evidence="3">The sequence shown here is derived from an EMBL/GenBank/DDBJ whole genome shotgun (WGS) entry which is preliminary data.</text>
</comment>
<dbReference type="PANTHER" id="PTHR32060:SF22">
    <property type="entry name" value="CARBOXYL-TERMINAL-PROCESSING PEPTIDASE 3, CHLOROPLASTIC"/>
    <property type="match status" value="1"/>
</dbReference>
<accession>A0ABQ8F360</accession>
<feature type="domain" description="Tail specific protease" evidence="2">
    <location>
        <begin position="297"/>
        <end position="574"/>
    </location>
</feature>
<dbReference type="Pfam" id="PF03572">
    <property type="entry name" value="Peptidase_S41"/>
    <property type="match status" value="1"/>
</dbReference>
<dbReference type="InterPro" id="IPR029045">
    <property type="entry name" value="ClpP/crotonase-like_dom_sf"/>
</dbReference>
<evidence type="ECO:0000256" key="1">
    <source>
        <dbReference type="SAM" id="SignalP"/>
    </source>
</evidence>
<dbReference type="SMART" id="SM00245">
    <property type="entry name" value="TSPc"/>
    <property type="match status" value="1"/>
</dbReference>
<dbReference type="PANTHER" id="PTHR32060">
    <property type="entry name" value="TAIL-SPECIFIC PROTEASE"/>
    <property type="match status" value="1"/>
</dbReference>
<dbReference type="Gene3D" id="3.90.226.10">
    <property type="entry name" value="2-enoyl-CoA Hydratase, Chain A, domain 1"/>
    <property type="match status" value="1"/>
</dbReference>
<evidence type="ECO:0000313" key="3">
    <source>
        <dbReference type="EMBL" id="KAH6591304.1"/>
    </source>
</evidence>
<dbReference type="InterPro" id="IPR005151">
    <property type="entry name" value="Tail-specific_protease"/>
</dbReference>
<sequence>MKVSFVSILTTAAILISTVQCTSYNLWSAERRSGRVKCIPYNQQQRESVMGNVDRMIKIWVNSDSKQSHYDGKANPSLDLDTFRKTYAGMTDEQFNLGLARIFNKMRDGHALFYKAGPYGCFSVSTGLIFKFVDDSLGSSAPPKVRVVGMTDTPEILGLIGNVLSTVAIGDELLTVNGLSFDDWYDQNQFILGFGANDSGGHRGAFKYLEEISGNSNILPEDDSITFQLRRLDGNQELYTVTVPYVALSNDECWSLSSSLYEELNSIALPEMPVSKSFKQKRSVSGNDTSLLGDSTLHRRDADIHRRSYWGSVQFEDTKIDGLLWTIWKNRGRNMGVIRIDSFSPVLKDTKEVTNFMFLIATIRELLVNQLKDTNSVLFDVRGNTGGLISAADGIIQLFKPDATASQFRYLKNEVTKNVFYNGAGSKSPWSKAWDATSDISRYSGFGSMDDSSTFNTFGQAYFNPVGVYTNGACYSACEIFAAHIQDHGIGTVFGEDETTGGGGASVLSSDDDYFIDRPLEYITDPFKTRLTGKNPSHKFYTRISVGARQLIRSGKYAGQLVEDDGVKSNVIVRSTVDDILPGDKGISAYDRISGYLGDVAKRQMDGKIHFISEPYSRFVFSDSIDIPVVASGVDEIIVVYQGEELGSWKGGSSTVRQNRVITIKTPKGLHNHLITFIGTKQGKQMFKTYREIIRVSASNDQINMMTVKSYTVSGPSSGVGVYNFASTSAQDGWNFNDGRWIIGDDMFDYSGYMSSTVRVWLSAPVGSRISVLLDATVDTYEDGGHFSLDMMDDSGEIVPMLSSTSKDGLTQYKSITGRNRVIKGTYSFTVTTRMFALNMGFVSYTMESPFSVKINSIVLTKN</sequence>
<organism evidence="3 4">
    <name type="scientific">Batrachochytrium salamandrivorans</name>
    <dbReference type="NCBI Taxonomy" id="1357716"/>
    <lineage>
        <taxon>Eukaryota</taxon>
        <taxon>Fungi</taxon>
        <taxon>Fungi incertae sedis</taxon>
        <taxon>Chytridiomycota</taxon>
        <taxon>Chytridiomycota incertae sedis</taxon>
        <taxon>Chytridiomycetes</taxon>
        <taxon>Rhizophydiales</taxon>
        <taxon>Rhizophydiales incertae sedis</taxon>
        <taxon>Batrachochytrium</taxon>
    </lineage>
</organism>
<gene>
    <name evidence="3" type="ORF">BASA50_008805</name>
</gene>
<keyword evidence="1" id="KW-0732">Signal</keyword>
<name>A0ABQ8F360_9FUNG</name>
<keyword evidence="4" id="KW-1185">Reference proteome</keyword>
<dbReference type="Proteomes" id="UP001648503">
    <property type="component" value="Unassembled WGS sequence"/>
</dbReference>
<evidence type="ECO:0000259" key="2">
    <source>
        <dbReference type="SMART" id="SM00245"/>
    </source>
</evidence>
<proteinExistence type="predicted"/>
<protein>
    <recommendedName>
        <fullName evidence="2">Tail specific protease domain-containing protein</fullName>
    </recommendedName>
</protein>
<feature type="chain" id="PRO_5046303454" description="Tail specific protease domain-containing protein" evidence="1">
    <location>
        <begin position="22"/>
        <end position="863"/>
    </location>
</feature>
<evidence type="ECO:0000313" key="4">
    <source>
        <dbReference type="Proteomes" id="UP001648503"/>
    </source>
</evidence>
<feature type="signal peptide" evidence="1">
    <location>
        <begin position="1"/>
        <end position="21"/>
    </location>
</feature>
<dbReference type="EMBL" id="JAFCIX010000413">
    <property type="protein sequence ID" value="KAH6591304.1"/>
    <property type="molecule type" value="Genomic_DNA"/>
</dbReference>